<dbReference type="InterPro" id="IPR058710">
    <property type="entry name" value="PEPCK_lobe_2"/>
</dbReference>
<keyword evidence="4" id="KW-1185">Reference proteome</keyword>
<evidence type="ECO:0000256" key="1">
    <source>
        <dbReference type="SAM" id="MobiDB-lite"/>
    </source>
</evidence>
<evidence type="ECO:0000313" key="3">
    <source>
        <dbReference type="EMBL" id="MBB5351925.1"/>
    </source>
</evidence>
<reference evidence="3 4" key="1">
    <citation type="submission" date="2020-08" db="EMBL/GenBank/DDBJ databases">
        <title>Genomic Encyclopedia of Type Strains, Phase IV (KMG-IV): sequencing the most valuable type-strain genomes for metagenomic binning, comparative biology and taxonomic classification.</title>
        <authorList>
            <person name="Goeker M."/>
        </authorList>
    </citation>
    <scope>NUCLEOTIDE SEQUENCE [LARGE SCALE GENOMIC DNA]</scope>
    <source>
        <strain evidence="3 4">YC6886</strain>
    </source>
</reference>
<sequence>MKRTLQETIGYFPSESEAEAAQRRLTELANVKLASRGFAVPEQGGDSPLLSLGRSLLANFEEKLRIFGEPLCPVDQAIHDFLVRYLGDQAAGVFEADEAWLPSSALTLERHGLARVFSLPADADRLESDILSSYRVHQGVCHNPAKDRRTTEGVFHIVEDGLPIPADKKGVPRRTFARLLRAALQPPEEFLRLPYTATRPAAEQAHTFVSLLLRPMVCPEVPGVVRQRTMEIRFFAPGALVSNLDFVESIFGNAGDPSLPENDARLDAGGWTGHTGCVILAPHLTGLRKKDLGLPAFGEATERQRADGMCWENEDELYNEGGAFKIACRDASGVCVTLIADSYYGYCKKEVKTQISFAANLFGLCEEEHAGGALAFPSFDHGEDFSVAQLGSLVNHTWEEVVRRHGANMEVKPEGYGVDRRWPDIVYLPETARLDLRTQRITWQRPDGLSAERKMLAGETYVMPSGYKVEMSQSVKGQRWRLVGTQAEGTLCHKPCTVSGGGKSEISKSLADAMLAGPVTIPHFQEALRRVQEILDMGQEFFTSRFHTPRQPQLPSRPILDPSRSFGSVVRMMTPGHLFTESYNRWLEAIPRPVRGLLLILKRRYQAEWGDDWASKFSVDMIDGQPGIELKFYNQRLYTRYLRVGFSGQGAWRIFGLRKDFAPAVKLQREDDITASVVVAAEKLKGLHPKLDEPAYKFVANCEYRLFQRPDDAVIRGYDRATEADFSKKGMFFSNYEPLPRGLAQEMTEDAIRFGQFTEAAQKMIQEVSMSDVPDWFVCTANPRIVDGKPTKNPRYLQNRPDLGDPRKEYLGEMGARLYRRLEAAAPVLNPAHSVLPGRRNNPAEPEAGIRPLAVFGPIHYQELPELFMDFAASLTGKSPSTTGAGSEGALTKGPFNCLLPIHDLNNALLSMLLTRSHGFSSAAGHIGRKYRVDHDISLVVPEVWSRMHIHERDPQWLIDHGCLESVKDFEHQGRVIPGSRLGWRITQEFVSRFFGRVFNDPTAVFPVDMLRPELQSLEEFVDGIEHIAEAHQRVATNYFLDGSLEHAIPPLRALLTIMAEGSWEGKTWHDPDFRRLFEAEGLMESEWYQARLEARAVTARRLWERHVKDLSKFLERRTRLQPVERAVMEEKLHHAREQLLDLERTGAQRYRGSLGLDPGLVEGRSS</sequence>
<name>A0A840V1Q8_9BACT</name>
<comment type="caution">
    <text evidence="3">The sequence shown here is derived from an EMBL/GenBank/DDBJ whole genome shotgun (WGS) entry which is preliminary data.</text>
</comment>
<protein>
    <recommendedName>
        <fullName evidence="2">PPi-type phosphoenolpyruvate carboxykinase lobe 2 domain-containing protein</fullName>
    </recommendedName>
</protein>
<dbReference type="AlphaFoldDB" id="A0A840V1Q8"/>
<dbReference type="EMBL" id="JACHFD010000009">
    <property type="protein sequence ID" value="MBB5351925.1"/>
    <property type="molecule type" value="Genomic_DNA"/>
</dbReference>
<dbReference type="Pfam" id="PF26300">
    <property type="entry name" value="PEPCK_PPi_lobe_2"/>
    <property type="match status" value="1"/>
</dbReference>
<evidence type="ECO:0000313" key="4">
    <source>
        <dbReference type="Proteomes" id="UP000557717"/>
    </source>
</evidence>
<feature type="region of interest" description="Disordered" evidence="1">
    <location>
        <begin position="789"/>
        <end position="808"/>
    </location>
</feature>
<gene>
    <name evidence="3" type="ORF">HNR46_002164</name>
</gene>
<evidence type="ECO:0000259" key="2">
    <source>
        <dbReference type="Pfam" id="PF26300"/>
    </source>
</evidence>
<accession>A0A840V1Q8</accession>
<organism evidence="3 4">
    <name type="scientific">Haloferula luteola</name>
    <dbReference type="NCBI Taxonomy" id="595692"/>
    <lineage>
        <taxon>Bacteria</taxon>
        <taxon>Pseudomonadati</taxon>
        <taxon>Verrucomicrobiota</taxon>
        <taxon>Verrucomicrobiia</taxon>
        <taxon>Verrucomicrobiales</taxon>
        <taxon>Verrucomicrobiaceae</taxon>
        <taxon>Haloferula</taxon>
    </lineage>
</organism>
<dbReference type="Proteomes" id="UP000557717">
    <property type="component" value="Unassembled WGS sequence"/>
</dbReference>
<dbReference type="RefSeq" id="WP_221285118.1">
    <property type="nucleotide sequence ID" value="NZ_JACHFD010000009.1"/>
</dbReference>
<proteinExistence type="predicted"/>
<feature type="domain" description="PPi-type phosphoenolpyruvate carboxykinase lobe 2" evidence="2">
    <location>
        <begin position="523"/>
        <end position="632"/>
    </location>
</feature>